<evidence type="ECO:0000256" key="2">
    <source>
        <dbReference type="ARBA" id="ARBA00022966"/>
    </source>
</evidence>
<sequence length="1838" mass="210106">MFKQVVLISTIVLVQGKLNPSKVVSLFPGLYDLSQHALVHVYSSNAINATYRLVDEYSGKIIYSNPDSYYSQPISANLHRVEFRYNNPSVRIPLYGQISKVEVLVDFCDRTPTGKFVCRTEQPTIHLFHELLTILSDPSIMIETDKTRYRPGEHIQIHCSLIRTEWWTTYGVTNLTRVESWNEATGKSMQFSSIDIHSSNGQIMQSWKNVHLDQGRNLTYVIPKNPVDYGRWRITVTVGTYHSKGINIMVLPDASAIPIIRFFRPHWILQQPTHIWGKPPHLTLTVCANDSAGHLIQGPVQILLCDCRLSSQYYEYRDTEQVLTIRLIQTLFHYHACPDDWNNPISGRPCAVRESIFDSRGCQSFELPVIEIGFQSNRFGTTRISTLISCVRLWDSGMNGWYEHCTRVYADRQSFGYSSGYKLDTPFYKYGLPTVIDMHTDDIPLPGAPIDIILEQQLNYCPLTQNRSLDPFHRNTLRYILQFDRHGLGQIQMRPLYTFDDLTLTTNHLIWGQQSTVLRGYYTSSKAMIQPWPKQGPFHVNCNETVQVVIMGNQPLIDKHFFVYGSVRGSLFPIQLADYTSQDLEEDSVNLERDDWLGHHFERKEEDPSQLSCLPGWHGDGCLKPVCGAGCDTVGGYCMFPGGCECHKGWVGLLCDRCAYCGFNWSCTTGSECSCPWYYTNQECTPYNATLPPISLMTPMQHQSYASDLKSRKLLHKRTLRLIVNWTLNKPTPVSIFYLEPMSDEALDVVVTRITLLPGRACPATSTTTVNTKGYVQFNTSQTWIDESVKLRVVVPAASKLMNGTVCHLIVRNVPTSGLVPHQTLFSWHKAIDDQFEAVVTPNSIQNFPFSSVRELWDVGLSEGLDPKETKFKNYRGCGFYQQRGRDTFQSTESESDEQRTIFFTSFQPTELSDVSNLTGAWWTLKVPSAEASWQASVFCYGPQLGLWTDYSNILMVRKPIEFRVTTSRSVRPYEKVVIQSHAQITPTDESQCVFLSVQVTMMEQSVGWDQIGPTTQLQCLCGPPYKRDWSSYAQPGILAADGLFKVTLNVFQNAPQCSLTIADLLRTTDYQSFTRSDNIVFFRETRFARIRVDQHFLDNWQSTAFLCSPEMSKTSKKTKQDQIVFNVPELQTNFDSNPDQYLSISSNLMGSFLRLFELRQNKPLLSGYDHLARVVTGIHVLNYLVEESKVNQLLLENLRSKVFHTVVTSVYALTGLNCTNGMYGALGGNCTQDDPWFESLLYRAMADVLRCRDRWIKKSLEDYVNAIVWYVEKRWARIQNEDGCFSPPPSTGKDRRRSFRLALTAHRWISLYEHSLITSHWPQEIDIELLLSRAQSCLYKEIANEVGNTDSMTKHPPIVLTLFARALTTADRRSPVSINLVKWIRRIQIREDSHMQNETLMHWGSNEDDAIEATTNAYWILRQYSQNLTSFLPVIRWILTKQDINGDFPGPRDLYFASSLIANYSEWVSLSNVGDGLLVRIQVHPEGHPARNFQIVSGNLMEKFLRLPRTKRVKVTLSVLRGSPCFVIKLAQSAISKRVQLLPESKLATIRCTNKSGCNHVSVSVCLEPTMFRRIAALYIQPQSGWDIDSWTRELFTKPKNPFPLVRSAYFDEMDNMHILLQTRTEHIKGSCFSMNYTQTSIVLNSRPLLVIAIGPEFMRGEYLYNIRLPQNGIKHDSNGKDALKSNTKVTLRLTKCPRVEECNPTNNDDILRRFEQLCSSGISLFYLNQTYTRVSETLTAWTYTIWNDTRIAKWPTEVAPRLKICPLFDRTNVFVVLPNPYMKNSQSYSNLGVVSPTVRLVRMTRKNRGTNELLQTLASPCSTLQTMIRLVYGILI</sequence>
<dbReference type="OrthoDB" id="6267169at2759"/>
<gene>
    <name evidence="5" type="ORF">FBUS_03740</name>
</gene>
<proteinExistence type="predicted"/>
<dbReference type="SUPFAM" id="SSF48239">
    <property type="entry name" value="Terpenoid cyclases/Protein prenyltransferases"/>
    <property type="match status" value="1"/>
</dbReference>
<feature type="chain" id="PRO_5034301122" description="EGF-like domain-containing protein" evidence="3">
    <location>
        <begin position="17"/>
        <end position="1838"/>
    </location>
</feature>
<keyword evidence="1 3" id="KW-0732">Signal</keyword>
<dbReference type="InterPro" id="IPR050473">
    <property type="entry name" value="A2M/Complement_sys"/>
</dbReference>
<dbReference type="PROSITE" id="PS00022">
    <property type="entry name" value="EGF_1"/>
    <property type="match status" value="1"/>
</dbReference>
<evidence type="ECO:0000256" key="3">
    <source>
        <dbReference type="SAM" id="SignalP"/>
    </source>
</evidence>
<evidence type="ECO:0000259" key="4">
    <source>
        <dbReference type="PROSITE" id="PS00022"/>
    </source>
</evidence>
<dbReference type="PANTHER" id="PTHR11412:SF136">
    <property type="entry name" value="CD109 ANTIGEN"/>
    <property type="match status" value="1"/>
</dbReference>
<feature type="signal peptide" evidence="3">
    <location>
        <begin position="1"/>
        <end position="16"/>
    </location>
</feature>
<dbReference type="Gene3D" id="2.60.40.1930">
    <property type="match status" value="1"/>
</dbReference>
<dbReference type="Proteomes" id="UP000728185">
    <property type="component" value="Unassembled WGS sequence"/>
</dbReference>
<evidence type="ECO:0000313" key="5">
    <source>
        <dbReference type="EMBL" id="KAA0184566.1"/>
    </source>
</evidence>
<evidence type="ECO:0000313" key="6">
    <source>
        <dbReference type="Proteomes" id="UP000728185"/>
    </source>
</evidence>
<organism evidence="5 6">
    <name type="scientific">Fasciolopsis buskii</name>
    <dbReference type="NCBI Taxonomy" id="27845"/>
    <lineage>
        <taxon>Eukaryota</taxon>
        <taxon>Metazoa</taxon>
        <taxon>Spiralia</taxon>
        <taxon>Lophotrochozoa</taxon>
        <taxon>Platyhelminthes</taxon>
        <taxon>Trematoda</taxon>
        <taxon>Digenea</taxon>
        <taxon>Plagiorchiida</taxon>
        <taxon>Echinostomata</taxon>
        <taxon>Echinostomatoidea</taxon>
        <taxon>Fasciolidae</taxon>
        <taxon>Fasciolopsis</taxon>
    </lineage>
</organism>
<dbReference type="InterPro" id="IPR008930">
    <property type="entry name" value="Terpenoid_cyclase/PrenylTrfase"/>
</dbReference>
<name>A0A8E0VCU3_9TREM</name>
<protein>
    <recommendedName>
        <fullName evidence="4">EGF-like domain-containing protein</fullName>
    </recommendedName>
</protein>
<keyword evidence="2" id="KW-0882">Thioester bond</keyword>
<dbReference type="InterPro" id="IPR009030">
    <property type="entry name" value="Growth_fac_rcpt_cys_sf"/>
</dbReference>
<reference evidence="5" key="1">
    <citation type="submission" date="2019-05" db="EMBL/GenBank/DDBJ databases">
        <title>Annotation for the trematode Fasciolopsis buski.</title>
        <authorList>
            <person name="Choi Y.-J."/>
        </authorList>
    </citation>
    <scope>NUCLEOTIDE SEQUENCE</scope>
    <source>
        <strain evidence="5">HT</strain>
        <tissue evidence="5">Whole worm</tissue>
    </source>
</reference>
<dbReference type="Gene3D" id="1.50.10.20">
    <property type="match status" value="1"/>
</dbReference>
<comment type="caution">
    <text evidence="5">The sequence shown here is derived from an EMBL/GenBank/DDBJ whole genome shotgun (WGS) entry which is preliminary data.</text>
</comment>
<dbReference type="Gene3D" id="2.10.25.10">
    <property type="entry name" value="Laminin"/>
    <property type="match status" value="1"/>
</dbReference>
<keyword evidence="6" id="KW-1185">Reference proteome</keyword>
<feature type="domain" description="EGF-like" evidence="4">
    <location>
        <begin position="644"/>
        <end position="655"/>
    </location>
</feature>
<dbReference type="SUPFAM" id="SSF57184">
    <property type="entry name" value="Growth factor receptor domain"/>
    <property type="match status" value="1"/>
</dbReference>
<dbReference type="PANTHER" id="PTHR11412">
    <property type="entry name" value="MACROGLOBULIN / COMPLEMENT"/>
    <property type="match status" value="1"/>
</dbReference>
<evidence type="ECO:0000256" key="1">
    <source>
        <dbReference type="ARBA" id="ARBA00022729"/>
    </source>
</evidence>
<accession>A0A8E0VCU3</accession>
<dbReference type="EMBL" id="LUCM01011033">
    <property type="protein sequence ID" value="KAA0184566.1"/>
    <property type="molecule type" value="Genomic_DNA"/>
</dbReference>
<dbReference type="InterPro" id="IPR000742">
    <property type="entry name" value="EGF"/>
</dbReference>